<dbReference type="STRING" id="1522189.A0A316W775"/>
<dbReference type="GO" id="GO:0015244">
    <property type="term" value="F:fluconazole transmembrane transporter activity"/>
    <property type="evidence" value="ECO:0007669"/>
    <property type="project" value="TreeGrafter"/>
</dbReference>
<dbReference type="InterPro" id="IPR011701">
    <property type="entry name" value="MFS"/>
</dbReference>
<name>A0A316W775_9BASI</name>
<feature type="transmembrane region" description="Helical" evidence="6">
    <location>
        <begin position="318"/>
        <end position="338"/>
    </location>
</feature>
<keyword evidence="3 6" id="KW-1133">Transmembrane helix</keyword>
<proteinExistence type="predicted"/>
<comment type="subcellular location">
    <subcellularLocation>
        <location evidence="1">Membrane</location>
        <topology evidence="1">Multi-pass membrane protein</topology>
    </subcellularLocation>
</comment>
<evidence type="ECO:0000256" key="5">
    <source>
        <dbReference type="SAM" id="MobiDB-lite"/>
    </source>
</evidence>
<feature type="transmembrane region" description="Helical" evidence="6">
    <location>
        <begin position="285"/>
        <end position="306"/>
    </location>
</feature>
<feature type="transmembrane region" description="Helical" evidence="6">
    <location>
        <begin position="162"/>
        <end position="184"/>
    </location>
</feature>
<dbReference type="InterPro" id="IPR020846">
    <property type="entry name" value="MFS_dom"/>
</dbReference>
<feature type="transmembrane region" description="Helical" evidence="6">
    <location>
        <begin position="434"/>
        <end position="457"/>
    </location>
</feature>
<feature type="domain" description="Major facilitator superfamily (MFS) profile" evidence="7">
    <location>
        <begin position="162"/>
        <end position="605"/>
    </location>
</feature>
<feature type="transmembrane region" description="Helical" evidence="6">
    <location>
        <begin position="230"/>
        <end position="248"/>
    </location>
</feature>
<dbReference type="RefSeq" id="XP_025370655.1">
    <property type="nucleotide sequence ID" value="XM_025513612.1"/>
</dbReference>
<dbReference type="GeneID" id="37035482"/>
<evidence type="ECO:0000256" key="2">
    <source>
        <dbReference type="ARBA" id="ARBA00022692"/>
    </source>
</evidence>
<dbReference type="OrthoDB" id="3357846at2759"/>
<dbReference type="PANTHER" id="PTHR23502">
    <property type="entry name" value="MAJOR FACILITATOR SUPERFAMILY"/>
    <property type="match status" value="1"/>
</dbReference>
<feature type="transmembrane region" description="Helical" evidence="6">
    <location>
        <begin position="478"/>
        <end position="497"/>
    </location>
</feature>
<dbReference type="EMBL" id="KZ819369">
    <property type="protein sequence ID" value="PWN43495.1"/>
    <property type="molecule type" value="Genomic_DNA"/>
</dbReference>
<dbReference type="GO" id="GO:0005886">
    <property type="term" value="C:plasma membrane"/>
    <property type="evidence" value="ECO:0007669"/>
    <property type="project" value="TreeGrafter"/>
</dbReference>
<sequence length="605" mass="65514">MSTIASVFSTSIAGEILNHLTHGTVATRPEQSQHFVPPYALQSATKALDAVPELSEKAARSSYTSSGNATPRPASVADVKGRASSAETLADEAKAAIKPAQDVEAGVKEMSEGFTDGAAPERIESRILPSKPIPKGVKVVGWYSDDDDENPQNWSSRKKQSVAMLISFMTFSVYASSAAYTPSIPGVMAEFQVSQVQAIMGLSLFVIAYGIGPIFFSGPSELAVLGRNRLYIPTHILLVASNFLAAFAPNYSTLMAARFMAGFFGSPALATGGASLGDMFDNLKLPIYIAVWSGGAICGPVFGPVLGGYAAQYSTWRWPLYIITILSIISLFCLTFLLPETYAPTILLHRAQRLRKLTGDESLKSQSEIDQDSVAFSSILAESIWRPIRLAFEPIVFFTCAYLGLVYAAFYLFFEAFPILYSSYGWGLGAQSLPFLAFAVSGVISVGAYIWYIQNIYAPRFRAKAEKGIIEPEDRLSIALAGFAAFPVSILIFGWTAEYQVHWIVPTIFAALLLPSVFLSFQSLLVYLPMCYPTVAASVLATCSVIRSSLAGAFPIFGHAFYSKLGLGVGSTVIAAIGIALGLWLFVLRKWGVVLRRRSKYAHVY</sequence>
<dbReference type="InParanoid" id="A0A316W775"/>
<dbReference type="InterPro" id="IPR036259">
    <property type="entry name" value="MFS_trans_sf"/>
</dbReference>
<protein>
    <submittedName>
        <fullName evidence="8">MFS general substrate transporter</fullName>
    </submittedName>
</protein>
<evidence type="ECO:0000313" key="8">
    <source>
        <dbReference type="EMBL" id="PWN43495.1"/>
    </source>
</evidence>
<feature type="region of interest" description="Disordered" evidence="5">
    <location>
        <begin position="59"/>
        <end position="83"/>
    </location>
</feature>
<dbReference type="CDD" id="cd17323">
    <property type="entry name" value="MFS_Tpo1_MDR_like"/>
    <property type="match status" value="1"/>
</dbReference>
<dbReference type="AlphaFoldDB" id="A0A316W775"/>
<keyword evidence="2 6" id="KW-0812">Transmembrane</keyword>
<evidence type="ECO:0000256" key="1">
    <source>
        <dbReference type="ARBA" id="ARBA00004141"/>
    </source>
</evidence>
<dbReference type="PROSITE" id="PS50850">
    <property type="entry name" value="MFS"/>
    <property type="match status" value="1"/>
</dbReference>
<dbReference type="Pfam" id="PF07690">
    <property type="entry name" value="MFS_1"/>
    <property type="match status" value="1"/>
</dbReference>
<dbReference type="GO" id="GO:1990961">
    <property type="term" value="P:xenobiotic detoxification by transmembrane export across the plasma membrane"/>
    <property type="evidence" value="ECO:0007669"/>
    <property type="project" value="TreeGrafter"/>
</dbReference>
<organism evidence="8 9">
    <name type="scientific">Ceraceosorus guamensis</name>
    <dbReference type="NCBI Taxonomy" id="1522189"/>
    <lineage>
        <taxon>Eukaryota</taxon>
        <taxon>Fungi</taxon>
        <taxon>Dikarya</taxon>
        <taxon>Basidiomycota</taxon>
        <taxon>Ustilaginomycotina</taxon>
        <taxon>Exobasidiomycetes</taxon>
        <taxon>Ceraceosorales</taxon>
        <taxon>Ceraceosoraceae</taxon>
        <taxon>Ceraceosorus</taxon>
    </lineage>
</organism>
<evidence type="ECO:0000313" key="9">
    <source>
        <dbReference type="Proteomes" id="UP000245783"/>
    </source>
</evidence>
<dbReference type="Proteomes" id="UP000245783">
    <property type="component" value="Unassembled WGS sequence"/>
</dbReference>
<reference evidence="8 9" key="1">
    <citation type="journal article" date="2018" name="Mol. Biol. Evol.">
        <title>Broad Genomic Sampling Reveals a Smut Pathogenic Ancestry of the Fungal Clade Ustilaginomycotina.</title>
        <authorList>
            <person name="Kijpornyongpan T."/>
            <person name="Mondo S.J."/>
            <person name="Barry K."/>
            <person name="Sandor L."/>
            <person name="Lee J."/>
            <person name="Lipzen A."/>
            <person name="Pangilinan J."/>
            <person name="LaButti K."/>
            <person name="Hainaut M."/>
            <person name="Henrissat B."/>
            <person name="Grigoriev I.V."/>
            <person name="Spatafora J.W."/>
            <person name="Aime M.C."/>
        </authorList>
    </citation>
    <scope>NUCLEOTIDE SEQUENCE [LARGE SCALE GENOMIC DNA]</scope>
    <source>
        <strain evidence="8 9">MCA 4658</strain>
    </source>
</reference>
<evidence type="ECO:0000256" key="6">
    <source>
        <dbReference type="SAM" id="Phobius"/>
    </source>
</evidence>
<feature type="transmembrane region" description="Helical" evidence="6">
    <location>
        <begin position="535"/>
        <end position="557"/>
    </location>
</feature>
<accession>A0A316W775</accession>
<feature type="transmembrane region" description="Helical" evidence="6">
    <location>
        <begin position="569"/>
        <end position="588"/>
    </location>
</feature>
<feature type="transmembrane region" description="Helical" evidence="6">
    <location>
        <begin position="503"/>
        <end position="528"/>
    </location>
</feature>
<dbReference type="SUPFAM" id="SSF103473">
    <property type="entry name" value="MFS general substrate transporter"/>
    <property type="match status" value="1"/>
</dbReference>
<feature type="transmembrane region" description="Helical" evidence="6">
    <location>
        <begin position="196"/>
        <end position="218"/>
    </location>
</feature>
<dbReference type="Gene3D" id="1.20.1250.20">
    <property type="entry name" value="MFS general substrate transporter like domains"/>
    <property type="match status" value="1"/>
</dbReference>
<keyword evidence="9" id="KW-1185">Reference proteome</keyword>
<dbReference type="PANTHER" id="PTHR23502:SF23">
    <property type="entry name" value="FLUCONAZOLE RESISTANCE PROTEIN 1"/>
    <property type="match status" value="1"/>
</dbReference>
<keyword evidence="4 6" id="KW-0472">Membrane</keyword>
<evidence type="ECO:0000259" key="7">
    <source>
        <dbReference type="PROSITE" id="PS50850"/>
    </source>
</evidence>
<gene>
    <name evidence="8" type="ORF">IE81DRAFT_322354</name>
</gene>
<evidence type="ECO:0000256" key="4">
    <source>
        <dbReference type="ARBA" id="ARBA00023136"/>
    </source>
</evidence>
<evidence type="ECO:0000256" key="3">
    <source>
        <dbReference type="ARBA" id="ARBA00022989"/>
    </source>
</evidence>
<feature type="transmembrane region" description="Helical" evidence="6">
    <location>
        <begin position="395"/>
        <end position="414"/>
    </location>
</feature>
<feature type="transmembrane region" description="Helical" evidence="6">
    <location>
        <begin position="254"/>
        <end position="273"/>
    </location>
</feature>